<evidence type="ECO:0000256" key="6">
    <source>
        <dbReference type="ARBA" id="ARBA00023004"/>
    </source>
</evidence>
<evidence type="ECO:0000256" key="2">
    <source>
        <dbReference type="ARBA" id="ARBA00009173"/>
    </source>
</evidence>
<dbReference type="PANTHER" id="PTHR42989:SF1">
    <property type="entry name" value="FORMATE HYDROGENLYASE SUBUNIT 7-RELATED"/>
    <property type="match status" value="1"/>
</dbReference>
<dbReference type="InterPro" id="IPR006137">
    <property type="entry name" value="NADH_UbQ_OxRdtase-like_20kDa"/>
</dbReference>
<dbReference type="PANTHER" id="PTHR42989">
    <property type="entry name" value="HYDROGENASE-4 COMPONENT I"/>
    <property type="match status" value="1"/>
</dbReference>
<dbReference type="NCBIfam" id="NF005012">
    <property type="entry name" value="PRK06411.1"/>
    <property type="match status" value="1"/>
</dbReference>
<accession>A0A1G8E5T5</accession>
<dbReference type="STRING" id="1121419.SAMN05443529_11660"/>
<keyword evidence="7" id="KW-0411">Iron-sulfur</keyword>
<dbReference type="InterPro" id="IPR052375">
    <property type="entry name" value="Complex_I_20kDa-like"/>
</dbReference>
<evidence type="ECO:0000313" key="9">
    <source>
        <dbReference type="EMBL" id="SDH65214.1"/>
    </source>
</evidence>
<name>A0A1G8E5T5_9FIRM</name>
<feature type="domain" description="4Fe-4S ferredoxin-type" evidence="8">
    <location>
        <begin position="60"/>
        <end position="88"/>
    </location>
</feature>
<dbReference type="PROSITE" id="PS00198">
    <property type="entry name" value="4FE4S_FER_1"/>
    <property type="match status" value="1"/>
</dbReference>
<dbReference type="InterPro" id="IPR017896">
    <property type="entry name" value="4Fe4S_Fe-S-bd"/>
</dbReference>
<dbReference type="Pfam" id="PF13237">
    <property type="entry name" value="Fer4_10"/>
    <property type="match status" value="1"/>
</dbReference>
<evidence type="ECO:0000259" key="8">
    <source>
        <dbReference type="PROSITE" id="PS51379"/>
    </source>
</evidence>
<evidence type="ECO:0000256" key="1">
    <source>
        <dbReference type="ARBA" id="ARBA00001966"/>
    </source>
</evidence>
<comment type="similarity">
    <text evidence="3">Belongs to the FrhG family.</text>
</comment>
<evidence type="ECO:0000256" key="4">
    <source>
        <dbReference type="ARBA" id="ARBA00022485"/>
    </source>
</evidence>
<evidence type="ECO:0000256" key="3">
    <source>
        <dbReference type="ARBA" id="ARBA00010870"/>
    </source>
</evidence>
<dbReference type="OrthoDB" id="9786737at2"/>
<reference evidence="10" key="1">
    <citation type="submission" date="2016-10" db="EMBL/GenBank/DDBJ databases">
        <authorList>
            <person name="Varghese N."/>
            <person name="Submissions S."/>
        </authorList>
    </citation>
    <scope>NUCLEOTIDE SEQUENCE [LARGE SCALE GENOMIC DNA]</scope>
    <source>
        <strain evidence="10">DSM 8344</strain>
    </source>
</reference>
<dbReference type="AlphaFoldDB" id="A0A1G8E5T5"/>
<dbReference type="PROSITE" id="PS51379">
    <property type="entry name" value="4FE4S_FER_2"/>
    <property type="match status" value="2"/>
</dbReference>
<organism evidence="9 10">
    <name type="scientific">Desulfosporosinus hippei DSM 8344</name>
    <dbReference type="NCBI Taxonomy" id="1121419"/>
    <lineage>
        <taxon>Bacteria</taxon>
        <taxon>Bacillati</taxon>
        <taxon>Bacillota</taxon>
        <taxon>Clostridia</taxon>
        <taxon>Eubacteriales</taxon>
        <taxon>Desulfitobacteriaceae</taxon>
        <taxon>Desulfosporosinus</taxon>
    </lineage>
</organism>
<dbReference type="Gene3D" id="3.40.50.12280">
    <property type="match status" value="1"/>
</dbReference>
<dbReference type="RefSeq" id="WP_092334242.1">
    <property type="nucleotide sequence ID" value="NZ_FNCP01000016.1"/>
</dbReference>
<evidence type="ECO:0000256" key="7">
    <source>
        <dbReference type="ARBA" id="ARBA00023014"/>
    </source>
</evidence>
<keyword evidence="10" id="KW-1185">Reference proteome</keyword>
<dbReference type="EMBL" id="FNCP01000016">
    <property type="protein sequence ID" value="SDH65214.1"/>
    <property type="molecule type" value="Genomic_DNA"/>
</dbReference>
<dbReference type="InterPro" id="IPR017900">
    <property type="entry name" value="4Fe4S_Fe_S_CS"/>
</dbReference>
<dbReference type="GO" id="GO:0046872">
    <property type="term" value="F:metal ion binding"/>
    <property type="evidence" value="ECO:0007669"/>
    <property type="project" value="UniProtKB-KW"/>
</dbReference>
<evidence type="ECO:0000313" key="10">
    <source>
        <dbReference type="Proteomes" id="UP000198656"/>
    </source>
</evidence>
<dbReference type="SUPFAM" id="SSF56770">
    <property type="entry name" value="HydA/Nqo6-like"/>
    <property type="match status" value="1"/>
</dbReference>
<evidence type="ECO:0000256" key="5">
    <source>
        <dbReference type="ARBA" id="ARBA00022723"/>
    </source>
</evidence>
<dbReference type="SUPFAM" id="SSF54862">
    <property type="entry name" value="4Fe-4S ferredoxins"/>
    <property type="match status" value="1"/>
</dbReference>
<comment type="cofactor">
    <cofactor evidence="1">
        <name>[4Fe-4S] cluster</name>
        <dbReference type="ChEBI" id="CHEBI:49883"/>
    </cofactor>
</comment>
<dbReference type="Pfam" id="PF01058">
    <property type="entry name" value="Oxidored_q6"/>
    <property type="match status" value="1"/>
</dbReference>
<feature type="domain" description="4Fe-4S ferredoxin-type" evidence="8">
    <location>
        <begin position="29"/>
        <end position="59"/>
    </location>
</feature>
<sequence length="244" mass="26504">MLKVWKKVLATGNVTEPWEKSVPPERSRGEVVVEQHAACKGCKLCVDVCPTKAIKLYEGSPVINQKACVFCGLCVESCQDGCLKQTSNYKLATLGGSLADNTGSELKNKIRRVLGRSLHIRHLDIGSCNGCDFEMNHLCNPVYDIQQYGIDFVASPRHADLLMVTGPVTRNSTQALMMTYEATPTPKLVMALGACACSGDQIFGESYAIRGAVDAFVPVDIYVPGCPPRPQAIIHGLMLALDRM</sequence>
<gene>
    <name evidence="9" type="ORF">SAMN05443529_11660</name>
</gene>
<keyword evidence="6" id="KW-0408">Iron</keyword>
<proteinExistence type="inferred from homology"/>
<keyword evidence="4" id="KW-0004">4Fe-4S</keyword>
<protein>
    <submittedName>
        <fullName evidence="9">Ni,Fe-hydrogenase III small subunit</fullName>
    </submittedName>
</protein>
<dbReference type="Proteomes" id="UP000198656">
    <property type="component" value="Unassembled WGS sequence"/>
</dbReference>
<dbReference type="GO" id="GO:0051539">
    <property type="term" value="F:4 iron, 4 sulfur cluster binding"/>
    <property type="evidence" value="ECO:0007669"/>
    <property type="project" value="UniProtKB-KW"/>
</dbReference>
<comment type="similarity">
    <text evidence="2">Belongs to the complex I 20 kDa subunit family.</text>
</comment>
<dbReference type="Gene3D" id="3.30.70.20">
    <property type="match status" value="1"/>
</dbReference>
<keyword evidence="5" id="KW-0479">Metal-binding</keyword>